<feature type="region of interest" description="Disordered" evidence="1">
    <location>
        <begin position="170"/>
        <end position="193"/>
    </location>
</feature>
<evidence type="ECO:0000313" key="2">
    <source>
        <dbReference type="EMBL" id="MBY13018.1"/>
    </source>
</evidence>
<dbReference type="AlphaFoldDB" id="A0A2S2N7F9"/>
<accession>A0A2S2N7F9</accession>
<gene>
    <name evidence="2" type="ORF">g.123972</name>
</gene>
<proteinExistence type="predicted"/>
<sequence length="386" mass="41888">MFEAQERLDAIQLGHGVGDEPVAVDHKQLVSGEHVQPPVNVVMVSGHGHRPVVCVNRAVRLHHQLLERPAAAVRQGVAVQLRVIRYGPDHRIPEDEQQLNARIHRLDAFRYLWCHEIAGTLFNGDLVGERVRHPPSVPIQATFVVVVPVEEMHLAVGLLHRLVQEQHLQQRPRAAFPHTDDDRLRQSSAGLRKPESPVRSIVLSRSGGTGRVLVVDHFVQSLQRPAVGASVNVQAAQQEQHSHAQYQLGPLDIRNTPSSHYDLHIWRIVPGGAIIAVWWRNGGGVGAPGGRLAADPAVARTQGTGPASGQVVRRGGDGWWSWGERSTSVGGGGSGGVVSRLFGVRVAAASAVEVGYRRGGGGGAGLGRASRLNVLNGCRRRRRRRL</sequence>
<evidence type="ECO:0000256" key="1">
    <source>
        <dbReference type="SAM" id="MobiDB-lite"/>
    </source>
</evidence>
<reference evidence="2" key="1">
    <citation type="submission" date="2018-04" db="EMBL/GenBank/DDBJ databases">
        <title>Transcriptome of Schizaphis graminum biotype I.</title>
        <authorList>
            <person name="Scully E.D."/>
            <person name="Geib S.M."/>
            <person name="Palmer N.A."/>
            <person name="Koch K."/>
            <person name="Bradshaw J."/>
            <person name="Heng-Moss T."/>
            <person name="Sarath G."/>
        </authorList>
    </citation>
    <scope>NUCLEOTIDE SEQUENCE</scope>
</reference>
<protein>
    <submittedName>
        <fullName evidence="2">Uncharacterized protein</fullName>
    </submittedName>
</protein>
<organism evidence="2">
    <name type="scientific">Schizaphis graminum</name>
    <name type="common">Green bug aphid</name>
    <dbReference type="NCBI Taxonomy" id="13262"/>
    <lineage>
        <taxon>Eukaryota</taxon>
        <taxon>Metazoa</taxon>
        <taxon>Ecdysozoa</taxon>
        <taxon>Arthropoda</taxon>
        <taxon>Hexapoda</taxon>
        <taxon>Insecta</taxon>
        <taxon>Pterygota</taxon>
        <taxon>Neoptera</taxon>
        <taxon>Paraneoptera</taxon>
        <taxon>Hemiptera</taxon>
        <taxon>Sternorrhyncha</taxon>
        <taxon>Aphidomorpha</taxon>
        <taxon>Aphidoidea</taxon>
        <taxon>Aphididae</taxon>
        <taxon>Aphidini</taxon>
        <taxon>Schizaphis</taxon>
    </lineage>
</organism>
<dbReference type="EMBL" id="GGMR01000399">
    <property type="protein sequence ID" value="MBY13018.1"/>
    <property type="molecule type" value="Transcribed_RNA"/>
</dbReference>
<name>A0A2S2N7F9_SCHGA</name>